<feature type="binding site" evidence="6">
    <location>
        <position position="13"/>
    </location>
    <ligand>
        <name>Zn(2+)</name>
        <dbReference type="ChEBI" id="CHEBI:29105"/>
    </ligand>
</feature>
<comment type="subunit">
    <text evidence="6">Part of the 30S ribosomal subunit.</text>
</comment>
<feature type="binding site" evidence="6">
    <location>
        <position position="29"/>
    </location>
    <ligand>
        <name>Zn(2+)</name>
        <dbReference type="ChEBI" id="CHEBI:29105"/>
    </ligand>
</feature>
<evidence type="ECO:0000256" key="7">
    <source>
        <dbReference type="RuleBase" id="RU000671"/>
    </source>
</evidence>
<dbReference type="InterPro" id="IPR011332">
    <property type="entry name" value="Ribosomal_zn-bd"/>
</dbReference>
<feature type="binding site" evidence="6">
    <location>
        <position position="10"/>
    </location>
    <ligand>
        <name>Zn(2+)</name>
        <dbReference type="ChEBI" id="CHEBI:29105"/>
    </ligand>
</feature>
<dbReference type="Gene3D" id="2.20.25.100">
    <property type="entry name" value="Zn-binding ribosomal proteins"/>
    <property type="match status" value="1"/>
</dbReference>
<dbReference type="OrthoDB" id="5718at2157"/>
<dbReference type="Proteomes" id="UP000066737">
    <property type="component" value="Chromosome I"/>
</dbReference>
<dbReference type="NCBIfam" id="NF001629">
    <property type="entry name" value="PRK00415.1"/>
    <property type="match status" value="1"/>
</dbReference>
<comment type="cofactor">
    <cofactor evidence="6 7">
        <name>Zn(2+)</name>
        <dbReference type="ChEBI" id="CHEBI:29105"/>
    </cofactor>
    <text evidence="6 7">Binds 1 zinc ion per subunit.</text>
</comment>
<evidence type="ECO:0000256" key="1">
    <source>
        <dbReference type="ARBA" id="ARBA00010919"/>
    </source>
</evidence>
<dbReference type="RefSeq" id="WP_059056252.1">
    <property type="nucleotide sequence ID" value="NZ_CEML01000002.1"/>
</dbReference>
<dbReference type="GO" id="GO:0005840">
    <property type="term" value="C:ribosome"/>
    <property type="evidence" value="ECO:0007669"/>
    <property type="project" value="UniProtKB-KW"/>
</dbReference>
<name>A0A0U5GZX7_9EURY</name>
<keyword evidence="3 6" id="KW-0862">Zinc</keyword>
<evidence type="ECO:0000256" key="4">
    <source>
        <dbReference type="ARBA" id="ARBA00022980"/>
    </source>
</evidence>
<keyword evidence="9" id="KW-1185">Reference proteome</keyword>
<comment type="similarity">
    <text evidence="1 6 7">Belongs to the eukaryotic ribosomal protein eS27 family.</text>
</comment>
<feature type="zinc finger region" description="C4-type" evidence="6">
    <location>
        <begin position="10"/>
        <end position="32"/>
    </location>
</feature>
<dbReference type="STRING" id="1407499.HHUB_1772"/>
<dbReference type="GO" id="GO:1990904">
    <property type="term" value="C:ribonucleoprotein complex"/>
    <property type="evidence" value="ECO:0007669"/>
    <property type="project" value="UniProtKB-KW"/>
</dbReference>
<evidence type="ECO:0000256" key="6">
    <source>
        <dbReference type="HAMAP-Rule" id="MF_00371"/>
    </source>
</evidence>
<gene>
    <name evidence="6 8" type="primary">rps27e</name>
    <name evidence="8" type="ORF">HHUB_1772</name>
</gene>
<proteinExistence type="inferred from homology"/>
<dbReference type="GO" id="GO:0006412">
    <property type="term" value="P:translation"/>
    <property type="evidence" value="ECO:0007669"/>
    <property type="project" value="UniProtKB-UniRule"/>
</dbReference>
<sequence length="57" mass="5960">MTGGFFKVECPDCENEQIVFGKASSEVACAVCGTTLARPTGGEAEFTGEVVETVEAR</sequence>
<evidence type="ECO:0000256" key="2">
    <source>
        <dbReference type="ARBA" id="ARBA00022771"/>
    </source>
</evidence>
<organism evidence="8 9">
    <name type="scientific">Halobacterium hubeiense</name>
    <dbReference type="NCBI Taxonomy" id="1407499"/>
    <lineage>
        <taxon>Archaea</taxon>
        <taxon>Methanobacteriati</taxon>
        <taxon>Methanobacteriota</taxon>
        <taxon>Stenosarchaea group</taxon>
        <taxon>Halobacteria</taxon>
        <taxon>Halobacteriales</taxon>
        <taxon>Halobacteriaceae</taxon>
        <taxon>Halobacterium</taxon>
    </lineage>
</organism>
<dbReference type="PROSITE" id="PS01168">
    <property type="entry name" value="RIBOSOMAL_S27E"/>
    <property type="match status" value="1"/>
</dbReference>
<evidence type="ECO:0000313" key="9">
    <source>
        <dbReference type="Proteomes" id="UP000066737"/>
    </source>
</evidence>
<dbReference type="AlphaFoldDB" id="A0A0U5GZX7"/>
<protein>
    <recommendedName>
        <fullName evidence="6">Small ribosomal subunit protein eS27</fullName>
    </recommendedName>
</protein>
<feature type="binding site" evidence="6">
    <location>
        <position position="32"/>
    </location>
    <ligand>
        <name>Zn(2+)</name>
        <dbReference type="ChEBI" id="CHEBI:29105"/>
    </ligand>
</feature>
<dbReference type="Pfam" id="PF01667">
    <property type="entry name" value="Ribosomal_S27e"/>
    <property type="match status" value="1"/>
</dbReference>
<keyword evidence="6 7" id="KW-0479">Metal-binding</keyword>
<keyword evidence="5 6" id="KW-0687">Ribonucleoprotein</keyword>
<accession>A0A0U5GZX7</accession>
<reference evidence="9" key="1">
    <citation type="journal article" date="2016" name="Environ. Microbiol.">
        <title>The complete genome of a viable archaeum isolated from 123-million-year-old rock salt.</title>
        <authorList>
            <person name="Jaakkola S.T."/>
            <person name="Pfeiffer F."/>
            <person name="Ravantti J.J."/>
            <person name="Guo Q."/>
            <person name="Liu Y."/>
            <person name="Chen X."/>
            <person name="Ma H."/>
            <person name="Yang C."/>
            <person name="Oksanen H.M."/>
            <person name="Bamford D.H."/>
        </authorList>
    </citation>
    <scope>NUCLEOTIDE SEQUENCE</scope>
    <source>
        <strain evidence="9">JI20-1</strain>
    </source>
</reference>
<dbReference type="GO" id="GO:0003735">
    <property type="term" value="F:structural constituent of ribosome"/>
    <property type="evidence" value="ECO:0007669"/>
    <property type="project" value="InterPro"/>
</dbReference>
<dbReference type="EMBL" id="LN831302">
    <property type="protein sequence ID" value="CQH51773.1"/>
    <property type="molecule type" value="Genomic_DNA"/>
</dbReference>
<dbReference type="HAMAP" id="MF_00371">
    <property type="entry name" value="Ribosomal_eS27"/>
    <property type="match status" value="1"/>
</dbReference>
<evidence type="ECO:0000313" key="8">
    <source>
        <dbReference type="EMBL" id="CQH51773.1"/>
    </source>
</evidence>
<dbReference type="GO" id="GO:0008270">
    <property type="term" value="F:zinc ion binding"/>
    <property type="evidence" value="ECO:0007669"/>
    <property type="project" value="UniProtKB-UniRule"/>
</dbReference>
<dbReference type="GeneID" id="26658450"/>
<dbReference type="SUPFAM" id="SSF57829">
    <property type="entry name" value="Zn-binding ribosomal proteins"/>
    <property type="match status" value="1"/>
</dbReference>
<evidence type="ECO:0000256" key="3">
    <source>
        <dbReference type="ARBA" id="ARBA00022833"/>
    </source>
</evidence>
<keyword evidence="2 6" id="KW-0863">Zinc-finger</keyword>
<dbReference type="KEGG" id="hhb:Hhub_1772"/>
<dbReference type="InterPro" id="IPR000592">
    <property type="entry name" value="Ribosomal_eS27"/>
</dbReference>
<evidence type="ECO:0000256" key="5">
    <source>
        <dbReference type="ARBA" id="ARBA00023274"/>
    </source>
</evidence>
<keyword evidence="4 6" id="KW-0689">Ribosomal protein</keyword>
<dbReference type="InterPro" id="IPR023407">
    <property type="entry name" value="Ribosomal_eS27_Zn-bd_dom_sf"/>
</dbReference>